<gene>
    <name evidence="3" type="ORF">D0862_00553</name>
</gene>
<accession>A0A3M7HXY5</accession>
<evidence type="ECO:0000256" key="1">
    <source>
        <dbReference type="SAM" id="MobiDB-lite"/>
    </source>
</evidence>
<evidence type="ECO:0000259" key="2">
    <source>
        <dbReference type="Pfam" id="PF05551"/>
    </source>
</evidence>
<dbReference type="Gene3D" id="3.90.75.10">
    <property type="entry name" value="Homing Intron 3 (I-ppo) Encoded Endonuclease, Chain A"/>
    <property type="match status" value="1"/>
</dbReference>
<reference evidence="3 4" key="1">
    <citation type="journal article" date="2018" name="BMC Genomics">
        <title>Genomic evidence for intraspecific hybridization in a clonal and extremely halotolerant yeast.</title>
        <authorList>
            <person name="Gostincar C."/>
            <person name="Stajich J.E."/>
            <person name="Zupancic J."/>
            <person name="Zalar P."/>
            <person name="Gunde-Cimerman N."/>
        </authorList>
    </citation>
    <scope>NUCLEOTIDE SEQUENCE [LARGE SCALE GENOMIC DNA]</scope>
    <source>
        <strain evidence="3 4">EXF-171</strain>
    </source>
</reference>
<feature type="region of interest" description="Disordered" evidence="1">
    <location>
        <begin position="292"/>
        <end position="320"/>
    </location>
</feature>
<dbReference type="InterPro" id="IPR008704">
    <property type="entry name" value="Endonuclease_Zinc-binding_loop"/>
</dbReference>
<dbReference type="SUPFAM" id="SSF54060">
    <property type="entry name" value="His-Me finger endonucleases"/>
    <property type="match status" value="1"/>
</dbReference>
<sequence length="320" mass="36686">MLAIRSGILTTVDWDRWKAGAELSHLCHLPWCGNPTHFVFESGGDNKSRKKCVQALPNKASVVDVVCTHEPACHLRTRDELYSFDHLVQQIANLRRRTLSFGKAHQTRRYPLCGEESSMSGSEFVAHVVETHTDPVAEHMTVQSKLPQVYEDKRSEIKIHEQELRYRYRKPVEDVQDGVRFDHRDKKMIHDIIFTQAESTLQSIKKELLDRLQKTVGKRQKPPPPLIMLDESEDENESSQPRRQSPGMILICLHSSATKQRIWNERRYALVTPLVTGIILPCLPPLPSLSPLSTARPHRRASGTDEGQIWRPVEEGAMRR</sequence>
<evidence type="ECO:0000313" key="3">
    <source>
        <dbReference type="EMBL" id="RMZ18180.1"/>
    </source>
</evidence>
<dbReference type="EMBL" id="QWIQ01000007">
    <property type="protein sequence ID" value="RMZ18180.1"/>
    <property type="molecule type" value="Genomic_DNA"/>
</dbReference>
<organism evidence="3 4">
    <name type="scientific">Hortaea werneckii</name>
    <name type="common">Black yeast</name>
    <name type="synonym">Cladosporium werneckii</name>
    <dbReference type="NCBI Taxonomy" id="91943"/>
    <lineage>
        <taxon>Eukaryota</taxon>
        <taxon>Fungi</taxon>
        <taxon>Dikarya</taxon>
        <taxon>Ascomycota</taxon>
        <taxon>Pezizomycotina</taxon>
        <taxon>Dothideomycetes</taxon>
        <taxon>Dothideomycetidae</taxon>
        <taxon>Mycosphaerellales</taxon>
        <taxon>Teratosphaeriaceae</taxon>
        <taxon>Hortaea</taxon>
    </lineage>
</organism>
<feature type="domain" description="Zinc-binding loop region of homing endonuclease" evidence="2">
    <location>
        <begin position="18"/>
        <end position="78"/>
    </location>
</feature>
<proteinExistence type="predicted"/>
<dbReference type="Pfam" id="PF05551">
    <property type="entry name" value="zf-His_Me_endon"/>
    <property type="match status" value="1"/>
</dbReference>
<protein>
    <recommendedName>
        <fullName evidence="2">Zinc-binding loop region of homing endonuclease domain-containing protein</fullName>
    </recommendedName>
</protein>
<comment type="caution">
    <text evidence="3">The sequence shown here is derived from an EMBL/GenBank/DDBJ whole genome shotgun (WGS) entry which is preliminary data.</text>
</comment>
<dbReference type="AlphaFoldDB" id="A0A3M7HXY5"/>
<dbReference type="InterPro" id="IPR044925">
    <property type="entry name" value="His-Me_finger_sf"/>
</dbReference>
<dbReference type="InterPro" id="IPR044930">
    <property type="entry name" value="Homing_endonuclease_His-Me"/>
</dbReference>
<dbReference type="GO" id="GO:0004519">
    <property type="term" value="F:endonuclease activity"/>
    <property type="evidence" value="ECO:0007669"/>
    <property type="project" value="InterPro"/>
</dbReference>
<evidence type="ECO:0000313" key="4">
    <source>
        <dbReference type="Proteomes" id="UP000281468"/>
    </source>
</evidence>
<feature type="region of interest" description="Disordered" evidence="1">
    <location>
        <begin position="215"/>
        <end position="247"/>
    </location>
</feature>
<dbReference type="Proteomes" id="UP000281468">
    <property type="component" value="Unassembled WGS sequence"/>
</dbReference>
<name>A0A3M7HXY5_HORWE</name>